<accession>A0A9R0I7J4</accession>
<dbReference type="GO" id="GO:0000976">
    <property type="term" value="F:transcription cis-regulatory region binding"/>
    <property type="evidence" value="ECO:0000318"/>
    <property type="project" value="GO_Central"/>
</dbReference>
<evidence type="ECO:0000256" key="6">
    <source>
        <dbReference type="ARBA" id="ARBA00023242"/>
    </source>
</evidence>
<keyword evidence="5 8" id="KW-0804">Transcription</keyword>
<dbReference type="InterPro" id="IPR015300">
    <property type="entry name" value="DNA-bd_pseudobarrel_sf"/>
</dbReference>
<dbReference type="Proteomes" id="UP000813463">
    <property type="component" value="Chromosome 6"/>
</dbReference>
<dbReference type="KEGG" id="soe:110784039"/>
<proteinExistence type="inferred from homology"/>
<dbReference type="PANTHER" id="PTHR31384">
    <property type="entry name" value="AUXIN RESPONSE FACTOR 4-RELATED"/>
    <property type="match status" value="1"/>
</dbReference>
<dbReference type="FunFam" id="2.40.330.10:FF:000001">
    <property type="entry name" value="Auxin response factor"/>
    <property type="match status" value="1"/>
</dbReference>
<comment type="subcellular location">
    <subcellularLocation>
        <location evidence="1 8">Nucleus</location>
    </subcellularLocation>
</comment>
<dbReference type="Gene3D" id="2.30.30.1040">
    <property type="match status" value="1"/>
</dbReference>
<dbReference type="InterPro" id="IPR003340">
    <property type="entry name" value="B3_DNA-bd"/>
</dbReference>
<evidence type="ECO:0000256" key="5">
    <source>
        <dbReference type="ARBA" id="ARBA00023163"/>
    </source>
</evidence>
<keyword evidence="4 8" id="KW-0238">DNA-binding</keyword>
<evidence type="ECO:0000313" key="12">
    <source>
        <dbReference type="RefSeq" id="XP_021844131.1"/>
    </source>
</evidence>
<dbReference type="Gene3D" id="2.40.330.10">
    <property type="entry name" value="DNA-binding pseudobarrel domain"/>
    <property type="match status" value="1"/>
</dbReference>
<comment type="subunit">
    <text evidence="8">Homodimers and heterodimers.</text>
</comment>
<evidence type="ECO:0000259" key="10">
    <source>
        <dbReference type="PROSITE" id="PS50863"/>
    </source>
</evidence>
<keyword evidence="11" id="KW-1185">Reference proteome</keyword>
<dbReference type="GO" id="GO:0010050">
    <property type="term" value="P:vegetative phase change"/>
    <property type="evidence" value="ECO:0000318"/>
    <property type="project" value="GO_Central"/>
</dbReference>
<dbReference type="GO" id="GO:0006355">
    <property type="term" value="P:regulation of DNA-templated transcription"/>
    <property type="evidence" value="ECO:0000318"/>
    <property type="project" value="GO_Central"/>
</dbReference>
<dbReference type="GeneID" id="110784039"/>
<keyword evidence="3 8" id="KW-0805">Transcription regulation</keyword>
<dbReference type="GO" id="GO:0005634">
    <property type="term" value="C:nucleus"/>
    <property type="evidence" value="ECO:0000318"/>
    <property type="project" value="GO_Central"/>
</dbReference>
<comment type="similarity">
    <text evidence="2 8">Belongs to the ARF family.</text>
</comment>
<keyword evidence="6 8" id="KW-0539">Nucleus</keyword>
<dbReference type="InterPro" id="IPR044835">
    <property type="entry name" value="ARF_plant"/>
</dbReference>
<dbReference type="SUPFAM" id="SSF101936">
    <property type="entry name" value="DNA-binding pseudobarrel domain"/>
    <property type="match status" value="1"/>
</dbReference>
<dbReference type="GO" id="GO:0010158">
    <property type="term" value="P:abaxial cell fate specification"/>
    <property type="evidence" value="ECO:0000318"/>
    <property type="project" value="GO_Central"/>
</dbReference>
<dbReference type="SMART" id="SM01019">
    <property type="entry name" value="B3"/>
    <property type="match status" value="1"/>
</dbReference>
<dbReference type="PROSITE" id="PS50863">
    <property type="entry name" value="B3"/>
    <property type="match status" value="1"/>
</dbReference>
<evidence type="ECO:0000256" key="7">
    <source>
        <dbReference type="ARBA" id="ARBA00023294"/>
    </source>
</evidence>
<dbReference type="PANTHER" id="PTHR31384:SF5">
    <property type="entry name" value="AUXIN RESPONSE FACTOR 3"/>
    <property type="match status" value="1"/>
</dbReference>
<evidence type="ECO:0000256" key="2">
    <source>
        <dbReference type="ARBA" id="ARBA00007853"/>
    </source>
</evidence>
<protein>
    <recommendedName>
        <fullName evidence="8">Auxin response factor</fullName>
    </recommendedName>
</protein>
<dbReference type="Pfam" id="PF06507">
    <property type="entry name" value="ARF_AD"/>
    <property type="match status" value="1"/>
</dbReference>
<dbReference type="RefSeq" id="XP_021844131.1">
    <property type="nucleotide sequence ID" value="XM_021988439.2"/>
</dbReference>
<reference evidence="12" key="2">
    <citation type="submission" date="2025-08" db="UniProtKB">
        <authorList>
            <consortium name="RefSeq"/>
        </authorList>
    </citation>
    <scope>IDENTIFICATION</scope>
    <source>
        <tissue evidence="12">Leaf</tissue>
    </source>
</reference>
<evidence type="ECO:0000256" key="1">
    <source>
        <dbReference type="ARBA" id="ARBA00004123"/>
    </source>
</evidence>
<dbReference type="InterPro" id="IPR010525">
    <property type="entry name" value="ARF_dom"/>
</dbReference>
<reference evidence="11" key="1">
    <citation type="journal article" date="2021" name="Nat. Commun.">
        <title>Genomic analyses provide insights into spinach domestication and the genetic basis of agronomic traits.</title>
        <authorList>
            <person name="Cai X."/>
            <person name="Sun X."/>
            <person name="Xu C."/>
            <person name="Sun H."/>
            <person name="Wang X."/>
            <person name="Ge C."/>
            <person name="Zhang Z."/>
            <person name="Wang Q."/>
            <person name="Fei Z."/>
            <person name="Jiao C."/>
            <person name="Wang Q."/>
        </authorList>
    </citation>
    <scope>NUCLEOTIDE SEQUENCE [LARGE SCALE GENOMIC DNA]</scope>
    <source>
        <strain evidence="11">cv. Varoflay</strain>
    </source>
</reference>
<evidence type="ECO:0000256" key="8">
    <source>
        <dbReference type="RuleBase" id="RU004561"/>
    </source>
</evidence>
<dbReference type="GO" id="GO:0010582">
    <property type="term" value="P:floral meristem determinacy"/>
    <property type="evidence" value="ECO:0000318"/>
    <property type="project" value="GO_Central"/>
</dbReference>
<evidence type="ECO:0000313" key="11">
    <source>
        <dbReference type="Proteomes" id="UP000813463"/>
    </source>
</evidence>
<feature type="region of interest" description="Disordered" evidence="9">
    <location>
        <begin position="460"/>
        <end position="489"/>
    </location>
</feature>
<gene>
    <name evidence="12" type="primary">LOC110784039</name>
</gene>
<evidence type="ECO:0000256" key="3">
    <source>
        <dbReference type="ARBA" id="ARBA00023015"/>
    </source>
</evidence>
<feature type="domain" description="TF-B3" evidence="10">
    <location>
        <begin position="170"/>
        <end position="272"/>
    </location>
</feature>
<evidence type="ECO:0000256" key="9">
    <source>
        <dbReference type="SAM" id="MobiDB-lite"/>
    </source>
</evidence>
<keyword evidence="7 8" id="KW-0927">Auxin signaling pathway</keyword>
<dbReference type="Pfam" id="PF02362">
    <property type="entry name" value="B3"/>
    <property type="match status" value="1"/>
</dbReference>
<evidence type="ECO:0000256" key="4">
    <source>
        <dbReference type="ARBA" id="ARBA00023125"/>
    </source>
</evidence>
<sequence>MMGVLIDLNTVNEDEEDNNSNISNNNYNYQNTLQNHLQNSSSSVCMELWHACAGPLISLPKKGNLVVYLPQGHLEEHHQQNNLPGFDFSRGINSNNHNFDSHQSNIPPHVFCRVLDVKLHAEVATDEVYAQVSLIPESQIEEKLKESEADIEGDEEDFEDLVKSTTPHMFCKTLTASDTSTHGGFSVPRRAAEDCFPPLDYKQQRPSQELVAKDLHGLEWRFRHIYRGQPRRHLLTTGWSAFVNKKKLVSGDAVLFLRGDDGELRLGIRRAVQLKGSGSFPALPTRPMSNNSVSAALDAVSSGRVFNVCYNPRASSSEFVVPIRRFLKSLDTSFNVGMRFKMRFEAEDAGERRYTGVVTGMAELDPVRWPGSKWRCLMVRWDDVEVNRHGRVSPWEIELTGSFPSPSSIMASGLKRSRIGLPLSKPEFPIPSGVGMADFGESMGFRKVLQGQEKLGCRSACDGNDNPHLPPSDPGRRFHSSVPPGEFGRTAKGGIGFRESFRFQKVLQGQEIHHLSPAHLDGLTSSLNRGGHEGCGGPLEIYEGVQVPNSCGTGWLKAQVSSPSSILMFPHPSIQQQARSSFRPPMSQPRLMNYSGVPAAYNFLSKASDELVPSGKASCRLFGFSLTEGEHDHRVDNERKHSNSFQPPESSFWPLVEGQPCYKSPSVNKVGSNCPGTNDLYAVRDMLLDIAL</sequence>
<organism evidence="11 12">
    <name type="scientific">Spinacia oleracea</name>
    <name type="common">Spinach</name>
    <dbReference type="NCBI Taxonomy" id="3562"/>
    <lineage>
        <taxon>Eukaryota</taxon>
        <taxon>Viridiplantae</taxon>
        <taxon>Streptophyta</taxon>
        <taxon>Embryophyta</taxon>
        <taxon>Tracheophyta</taxon>
        <taxon>Spermatophyta</taxon>
        <taxon>Magnoliopsida</taxon>
        <taxon>eudicotyledons</taxon>
        <taxon>Gunneridae</taxon>
        <taxon>Pentapetalae</taxon>
        <taxon>Caryophyllales</taxon>
        <taxon>Chenopodiaceae</taxon>
        <taxon>Chenopodioideae</taxon>
        <taxon>Anserineae</taxon>
        <taxon>Spinacia</taxon>
    </lineage>
</organism>
<dbReference type="AlphaFoldDB" id="A0A9R0I7J4"/>
<name>A0A9R0I7J4_SPIOL</name>
<dbReference type="FunFam" id="2.30.30.1040:FF:000001">
    <property type="entry name" value="Auxin response factor"/>
    <property type="match status" value="1"/>
</dbReference>
<dbReference type="CDD" id="cd10017">
    <property type="entry name" value="B3_DNA"/>
    <property type="match status" value="1"/>
</dbReference>
<comment type="function">
    <text evidence="8">Auxin response factors (ARFs) are transcriptional factors that bind specifically to the DNA sequence 5'-TGTCTC-3' found in the auxin-responsive promoter elements (AuxREs).</text>
</comment>
<dbReference type="GO" id="GO:0009734">
    <property type="term" value="P:auxin-activated signaling pathway"/>
    <property type="evidence" value="ECO:0007669"/>
    <property type="project" value="UniProtKB-KW"/>
</dbReference>
<dbReference type="OrthoDB" id="624437at2759"/>